<dbReference type="InterPro" id="IPR022302">
    <property type="entry name" value="Phosphoesterase_putative"/>
</dbReference>
<dbReference type="InterPro" id="IPR029052">
    <property type="entry name" value="Metallo-depent_PP-like"/>
</dbReference>
<dbReference type="NCBIfam" id="TIGR03729">
    <property type="entry name" value="acc_ester"/>
    <property type="match status" value="1"/>
</dbReference>
<dbReference type="PANTHER" id="PTHR36492:SF2">
    <property type="entry name" value="[ACYL-CARRIER-PROTEIN] PHOSPHODIESTERASE PPTH"/>
    <property type="match status" value="1"/>
</dbReference>
<reference evidence="2" key="1">
    <citation type="submission" date="2020-12" db="EMBL/GenBank/DDBJ databases">
        <title>Vagococcus allomyrinae sp. nov. and Enterococcus lavae sp. nov., isolated from the larvae of Allomyrina dichotoma.</title>
        <authorList>
            <person name="Lee S.D."/>
        </authorList>
    </citation>
    <scope>NUCLEOTIDE SEQUENCE</scope>
    <source>
        <strain evidence="2">BWB3-3</strain>
    </source>
</reference>
<name>A0A940PCY6_9ENTE</name>
<proteinExistence type="predicted"/>
<evidence type="ECO:0000313" key="3">
    <source>
        <dbReference type="Proteomes" id="UP000674938"/>
    </source>
</evidence>
<organism evidence="2 3">
    <name type="scientific">Vagococcus allomyrinae</name>
    <dbReference type="NCBI Taxonomy" id="2794353"/>
    <lineage>
        <taxon>Bacteria</taxon>
        <taxon>Bacillati</taxon>
        <taxon>Bacillota</taxon>
        <taxon>Bacilli</taxon>
        <taxon>Lactobacillales</taxon>
        <taxon>Enterococcaceae</taxon>
        <taxon>Vagococcus</taxon>
    </lineage>
</organism>
<comment type="caution">
    <text evidence="2">The sequence shown here is derived from an EMBL/GenBank/DDBJ whole genome shotgun (WGS) entry which is preliminary data.</text>
</comment>
<evidence type="ECO:0000313" key="2">
    <source>
        <dbReference type="EMBL" id="MBP1041226.1"/>
    </source>
</evidence>
<dbReference type="InterPro" id="IPR052963">
    <property type="entry name" value="Pantetheine_PDE"/>
</dbReference>
<dbReference type="GO" id="GO:0016787">
    <property type="term" value="F:hydrolase activity"/>
    <property type="evidence" value="ECO:0007669"/>
    <property type="project" value="InterPro"/>
</dbReference>
<dbReference type="InterPro" id="IPR004843">
    <property type="entry name" value="Calcineurin-like_PHP"/>
</dbReference>
<accession>A0A940PCY6</accession>
<evidence type="ECO:0000259" key="1">
    <source>
        <dbReference type="Pfam" id="PF00149"/>
    </source>
</evidence>
<sequence length="299" mass="34929">MGKLAILSDLHVDINQLGDNELRQLVEVLQAKAITHVHLAGDTANKLEGLWGVVKFIEDHQISVTYNFGNHEMPDLANEQGIEAYPDTHFLNFKSISLNASQVLLAFNGWYDYSYALEKDQAKILASKNLYWYDRFIQRELADPKTQEVILHQLQLVLDQLAEMNKQVIIATHFVPKREFIVYQQGRYARWNQLNAFLGSEGTGQLFDQYDHIQQVVFGHTHRRFSDQLLGGTIYSARPLGYFYEWQLTRNFMLENQLMTSFNPMKVRGILKHHKEAFNRFRREHLKAEFTESMTVIEY</sequence>
<protein>
    <submittedName>
        <fullName evidence="2">Metallophosphoesterase</fullName>
    </submittedName>
</protein>
<gene>
    <name evidence="2" type="ORF">I6N95_09430</name>
</gene>
<dbReference type="PANTHER" id="PTHR36492">
    <property type="match status" value="1"/>
</dbReference>
<dbReference type="Proteomes" id="UP000674938">
    <property type="component" value="Unassembled WGS sequence"/>
</dbReference>
<dbReference type="Pfam" id="PF00149">
    <property type="entry name" value="Metallophos"/>
    <property type="match status" value="1"/>
</dbReference>
<dbReference type="EMBL" id="JAEEGA010000005">
    <property type="protein sequence ID" value="MBP1041226.1"/>
    <property type="molecule type" value="Genomic_DNA"/>
</dbReference>
<feature type="domain" description="Calcineurin-like phosphoesterase" evidence="1">
    <location>
        <begin position="3"/>
        <end position="223"/>
    </location>
</feature>
<dbReference type="RefSeq" id="WP_209526971.1">
    <property type="nucleotide sequence ID" value="NZ_JAEEGA010000005.1"/>
</dbReference>
<dbReference type="Gene3D" id="3.60.21.10">
    <property type="match status" value="1"/>
</dbReference>
<dbReference type="SUPFAM" id="SSF56300">
    <property type="entry name" value="Metallo-dependent phosphatases"/>
    <property type="match status" value="1"/>
</dbReference>
<dbReference type="AlphaFoldDB" id="A0A940PCY6"/>
<keyword evidence="3" id="KW-1185">Reference proteome</keyword>